<dbReference type="Proteomes" id="UP001609176">
    <property type="component" value="Unassembled WGS sequence"/>
</dbReference>
<evidence type="ECO:0000313" key="1">
    <source>
        <dbReference type="EMBL" id="MFH5231502.1"/>
    </source>
</evidence>
<reference evidence="3 4" key="1">
    <citation type="submission" date="2024-10" db="EMBL/GenBank/DDBJ databases">
        <authorList>
            <person name="Riesco R."/>
        </authorList>
    </citation>
    <scope>NUCLEOTIDE SEQUENCE [LARGE SCALE GENOMIC DNA]</scope>
    <source>
        <strain evidence="2 3">NCIMB 15448</strain>
        <strain evidence="1 4">NCIMB 15450</strain>
    </source>
</reference>
<comment type="caution">
    <text evidence="2">The sequence shown here is derived from an EMBL/GenBank/DDBJ whole genome shotgun (WGS) entry which is preliminary data.</text>
</comment>
<organism evidence="2 3">
    <name type="scientific">Antrihabitans spumae</name>
    <dbReference type="NCBI Taxonomy" id="3373370"/>
    <lineage>
        <taxon>Bacteria</taxon>
        <taxon>Bacillati</taxon>
        <taxon>Actinomycetota</taxon>
        <taxon>Actinomycetes</taxon>
        <taxon>Mycobacteriales</taxon>
        <taxon>Nocardiaceae</taxon>
        <taxon>Antrihabitans</taxon>
    </lineage>
</organism>
<evidence type="ECO:0008006" key="5">
    <source>
        <dbReference type="Google" id="ProtNLM"/>
    </source>
</evidence>
<evidence type="ECO:0000313" key="3">
    <source>
        <dbReference type="Proteomes" id="UP001609176"/>
    </source>
</evidence>
<gene>
    <name evidence="2" type="ORF">ACHIPV_18700</name>
    <name evidence="1" type="ORF">ACHIRB_23470</name>
</gene>
<name>A0ABW7KN33_9NOCA</name>
<dbReference type="Pfam" id="PF24389">
    <property type="entry name" value="ORC-CDC6-like"/>
    <property type="match status" value="1"/>
</dbReference>
<evidence type="ECO:0000313" key="2">
    <source>
        <dbReference type="EMBL" id="MFH5243890.1"/>
    </source>
</evidence>
<protein>
    <recommendedName>
        <fullName evidence="5">DNA helicase</fullName>
    </recommendedName>
</protein>
<dbReference type="RefSeq" id="WP_395125327.1">
    <property type="nucleotide sequence ID" value="NZ_JBIMSN010000116.1"/>
</dbReference>
<dbReference type="Proteomes" id="UP001609219">
    <property type="component" value="Unassembled WGS sequence"/>
</dbReference>
<evidence type="ECO:0000313" key="4">
    <source>
        <dbReference type="Proteomes" id="UP001609219"/>
    </source>
</evidence>
<accession>A0ABW7KN33</accession>
<keyword evidence="4" id="KW-1185">Reference proteome</keyword>
<dbReference type="EMBL" id="JBIMSP010000032">
    <property type="protein sequence ID" value="MFH5243890.1"/>
    <property type="molecule type" value="Genomic_DNA"/>
</dbReference>
<dbReference type="InterPro" id="IPR056955">
    <property type="entry name" value="ORC-CDC6-like"/>
</dbReference>
<dbReference type="EMBL" id="JBIMSN010000116">
    <property type="protein sequence ID" value="MFH5231502.1"/>
    <property type="molecule type" value="Genomic_DNA"/>
</dbReference>
<proteinExistence type="predicted"/>
<sequence>MLQVLPAQPWHQLLVIRSAPGAGKTSLMRALSADTLAWISRHPTVVKPTYEALCDFDAIGEEGPQLLGVRVNLKYDFLSLADVGGDAEHQQRILNRLLDARIVSALVRAALVVAGEPPERASAVQIKADPDNVRAVTALRRMGGPSGTQLLAACEVAENEILDVLDRLVVRGHTLPDGHQHVYALQALSGARIFVAARELRMLPVIMLDEGQSLSANQRSRLLTELSDRETTVARWVGVQSRAMADNELIGAGQAGRDYEIIELESFSRERTGRSFDASSPVQRMTPTRYRAMLIDIADKRGNLAVSRLGVGEESFSGFFPTEDDEELARKFETAADSLASELQALTLGSNRYIKWLNGAEQWRGRDRLARLAEIGVLIARDKARHQQELFFDEMALPQEEIGRRGDSSLREAAMLAVSNRFDLPYYHGTDALARLASSNIEQFLELSGDLFAHLQVRARTNKAVELDAATQDRIVRRASDRYWNQLDRLPDGFLIQRLIEKIADLAATEAAKPTIPYPPGVTGTALSMADQRRLIDPKQRARHPGADHLRRALASAIAHNVVWIELDYSVKGDRWMVIYLNRLLCPRFHLPLLLGGFRERKLRAMAEWLVDPSTFAEQGRLL</sequence>